<sequence length="489" mass="54573">MHSALECEDIFQAICSALEAPGRLETLAALAITCKALSEPALDALWEELRNFDCLLNLLPRDLFVEFAWDFARPIMPVDWTRPHFYASRVKKLLISWESNRISQVMEILKAIGPFYPSGGLLPNLRYLGFNDQYEYPCRDLTSLRILLHLQVKEVSLSFSPSIANLSFLSALPVMCPHLTHVDLSFRGEEYCPEAAAVVSTLVPTLQALESLCFNANLDVGALNLGLLPNLIALSLEGRTELIAGSFPRLRELTILDIDTVSVIQLFRSAADLGLVKLDLGLSPATSSPRMAKLVRVLKSVASPTSLKTLTLRPPFGYVDTIPADRIMADVLRGLSFFCALTNVIIKWSFGPDIDDSTLGLLTESWTQLRNLQLQQIQANTNLTLKSLLALARNCPYLHHLELMVDASHVPELPPIAPQRTLTHMHVVSSPIQSATKVARYISGIFPDVEHIWSSTEFPERRRLWDQVLEQLPEFVAVRKEEVEKARTG</sequence>
<accession>A0A8H6Z6N2</accession>
<proteinExistence type="predicted"/>
<dbReference type="OrthoDB" id="2631350at2759"/>
<name>A0A8H6Z6N2_9AGAR</name>
<dbReference type="AlphaFoldDB" id="A0A8H6Z6N2"/>
<dbReference type="GO" id="GO:0019005">
    <property type="term" value="C:SCF ubiquitin ligase complex"/>
    <property type="evidence" value="ECO:0007669"/>
    <property type="project" value="TreeGrafter"/>
</dbReference>
<keyword evidence="2" id="KW-1185">Reference proteome</keyword>
<dbReference type="Proteomes" id="UP000623467">
    <property type="component" value="Unassembled WGS sequence"/>
</dbReference>
<dbReference type="GO" id="GO:0031146">
    <property type="term" value="P:SCF-dependent proteasomal ubiquitin-dependent protein catabolic process"/>
    <property type="evidence" value="ECO:0007669"/>
    <property type="project" value="TreeGrafter"/>
</dbReference>
<gene>
    <name evidence="1" type="ORF">MSAN_00564900</name>
</gene>
<dbReference type="InterPro" id="IPR032675">
    <property type="entry name" value="LRR_dom_sf"/>
</dbReference>
<comment type="caution">
    <text evidence="1">The sequence shown here is derived from an EMBL/GenBank/DDBJ whole genome shotgun (WGS) entry which is preliminary data.</text>
</comment>
<dbReference type="Gene3D" id="3.80.10.10">
    <property type="entry name" value="Ribonuclease Inhibitor"/>
    <property type="match status" value="1"/>
</dbReference>
<protein>
    <submittedName>
        <fullName evidence="1">F-box domain-containing protein</fullName>
    </submittedName>
</protein>
<organism evidence="1 2">
    <name type="scientific">Mycena sanguinolenta</name>
    <dbReference type="NCBI Taxonomy" id="230812"/>
    <lineage>
        <taxon>Eukaryota</taxon>
        <taxon>Fungi</taxon>
        <taxon>Dikarya</taxon>
        <taxon>Basidiomycota</taxon>
        <taxon>Agaricomycotina</taxon>
        <taxon>Agaricomycetes</taxon>
        <taxon>Agaricomycetidae</taxon>
        <taxon>Agaricales</taxon>
        <taxon>Marasmiineae</taxon>
        <taxon>Mycenaceae</taxon>
        <taxon>Mycena</taxon>
    </lineage>
</organism>
<evidence type="ECO:0000313" key="2">
    <source>
        <dbReference type="Proteomes" id="UP000623467"/>
    </source>
</evidence>
<reference evidence="1" key="1">
    <citation type="submission" date="2020-05" db="EMBL/GenBank/DDBJ databases">
        <title>Mycena genomes resolve the evolution of fungal bioluminescence.</title>
        <authorList>
            <person name="Tsai I.J."/>
        </authorList>
    </citation>
    <scope>NUCLEOTIDE SEQUENCE</scope>
    <source>
        <strain evidence="1">160909Yilan</strain>
    </source>
</reference>
<dbReference type="PANTHER" id="PTHR13318">
    <property type="entry name" value="PARTNER OF PAIRED, ISOFORM B-RELATED"/>
    <property type="match status" value="1"/>
</dbReference>
<dbReference type="SUPFAM" id="SSF52047">
    <property type="entry name" value="RNI-like"/>
    <property type="match status" value="1"/>
</dbReference>
<evidence type="ECO:0000313" key="1">
    <source>
        <dbReference type="EMBL" id="KAF7373545.1"/>
    </source>
</evidence>
<dbReference type="EMBL" id="JACAZH010000003">
    <property type="protein sequence ID" value="KAF7373545.1"/>
    <property type="molecule type" value="Genomic_DNA"/>
</dbReference>